<reference evidence="6 7" key="1">
    <citation type="submission" date="2016-04" db="EMBL/GenBank/DDBJ databases">
        <title>A degradative enzymes factory behind the ericoid mycorrhizal symbiosis.</title>
        <authorList>
            <consortium name="DOE Joint Genome Institute"/>
            <person name="Martino E."/>
            <person name="Morin E."/>
            <person name="Grelet G."/>
            <person name="Kuo A."/>
            <person name="Kohler A."/>
            <person name="Daghino S."/>
            <person name="Barry K."/>
            <person name="Choi C."/>
            <person name="Cichocki N."/>
            <person name="Clum A."/>
            <person name="Copeland A."/>
            <person name="Hainaut M."/>
            <person name="Haridas S."/>
            <person name="Labutti K."/>
            <person name="Lindquist E."/>
            <person name="Lipzen A."/>
            <person name="Khouja H.-R."/>
            <person name="Murat C."/>
            <person name="Ohm R."/>
            <person name="Olson A."/>
            <person name="Spatafora J."/>
            <person name="Veneault-Fourrey C."/>
            <person name="Henrissat B."/>
            <person name="Grigoriev I."/>
            <person name="Martin F."/>
            <person name="Perotto S."/>
        </authorList>
    </citation>
    <scope>NUCLEOTIDE SEQUENCE [LARGE SCALE GENOMIC DNA]</scope>
    <source>
        <strain evidence="6 7">E</strain>
    </source>
</reference>
<protein>
    <recommendedName>
        <fullName evidence="5">RING-type domain-containing protein</fullName>
    </recommendedName>
</protein>
<dbReference type="RefSeq" id="XP_024736123.1">
    <property type="nucleotide sequence ID" value="XM_024883266.1"/>
</dbReference>
<evidence type="ECO:0000256" key="1">
    <source>
        <dbReference type="ARBA" id="ARBA00022723"/>
    </source>
</evidence>
<dbReference type="Gene3D" id="3.30.40.10">
    <property type="entry name" value="Zinc/RING finger domain, C3HC4 (zinc finger)"/>
    <property type="match status" value="1"/>
</dbReference>
<dbReference type="OrthoDB" id="21204at2759"/>
<evidence type="ECO:0000313" key="7">
    <source>
        <dbReference type="Proteomes" id="UP000235371"/>
    </source>
</evidence>
<evidence type="ECO:0000259" key="5">
    <source>
        <dbReference type="PROSITE" id="PS50089"/>
    </source>
</evidence>
<feature type="domain" description="RING-type" evidence="5">
    <location>
        <begin position="67"/>
        <end position="110"/>
    </location>
</feature>
<dbReference type="Proteomes" id="UP000235371">
    <property type="component" value="Unassembled WGS sequence"/>
</dbReference>
<gene>
    <name evidence="6" type="ORF">K444DRAFT_630834</name>
</gene>
<dbReference type="GO" id="GO:0008270">
    <property type="term" value="F:zinc ion binding"/>
    <property type="evidence" value="ECO:0007669"/>
    <property type="project" value="UniProtKB-KW"/>
</dbReference>
<organism evidence="6 7">
    <name type="scientific">Hyaloscypha bicolor E</name>
    <dbReference type="NCBI Taxonomy" id="1095630"/>
    <lineage>
        <taxon>Eukaryota</taxon>
        <taxon>Fungi</taxon>
        <taxon>Dikarya</taxon>
        <taxon>Ascomycota</taxon>
        <taxon>Pezizomycotina</taxon>
        <taxon>Leotiomycetes</taxon>
        <taxon>Helotiales</taxon>
        <taxon>Hyaloscyphaceae</taxon>
        <taxon>Hyaloscypha</taxon>
        <taxon>Hyaloscypha bicolor</taxon>
    </lineage>
</organism>
<evidence type="ECO:0000256" key="4">
    <source>
        <dbReference type="PROSITE-ProRule" id="PRU00175"/>
    </source>
</evidence>
<proteinExistence type="predicted"/>
<dbReference type="GeneID" id="36591343"/>
<dbReference type="InParanoid" id="A0A2J6T879"/>
<dbReference type="InterPro" id="IPR001841">
    <property type="entry name" value="Znf_RING"/>
</dbReference>
<keyword evidence="1" id="KW-0479">Metal-binding</keyword>
<evidence type="ECO:0000256" key="3">
    <source>
        <dbReference type="ARBA" id="ARBA00022833"/>
    </source>
</evidence>
<dbReference type="PROSITE" id="PS50089">
    <property type="entry name" value="ZF_RING_2"/>
    <property type="match status" value="1"/>
</dbReference>
<dbReference type="STRING" id="1095630.A0A2J6T879"/>
<dbReference type="InterPro" id="IPR052788">
    <property type="entry name" value="RING-type_E3_ligase_ATL"/>
</dbReference>
<dbReference type="Pfam" id="PF13445">
    <property type="entry name" value="zf-RING_UBOX"/>
    <property type="match status" value="1"/>
</dbReference>
<dbReference type="PANTHER" id="PTHR45798">
    <property type="entry name" value="RING-H2 FINGER PROTEIN ATL61-RELATED-RELATED"/>
    <property type="match status" value="1"/>
</dbReference>
<accession>A0A2J6T879</accession>
<evidence type="ECO:0000256" key="2">
    <source>
        <dbReference type="ARBA" id="ARBA00022771"/>
    </source>
</evidence>
<keyword evidence="2 4" id="KW-0863">Zinc-finger</keyword>
<dbReference type="PANTHER" id="PTHR45798:SF97">
    <property type="entry name" value="ALCOHOL-SENSITIVE RING FINGER PROTEIN 1"/>
    <property type="match status" value="1"/>
</dbReference>
<dbReference type="AlphaFoldDB" id="A0A2J6T879"/>
<evidence type="ECO:0000313" key="6">
    <source>
        <dbReference type="EMBL" id="PMD59219.1"/>
    </source>
</evidence>
<keyword evidence="3" id="KW-0862">Zinc</keyword>
<dbReference type="InterPro" id="IPR013083">
    <property type="entry name" value="Znf_RING/FYVE/PHD"/>
</dbReference>
<dbReference type="EMBL" id="KZ613817">
    <property type="protein sequence ID" value="PMD59219.1"/>
    <property type="molecule type" value="Genomic_DNA"/>
</dbReference>
<keyword evidence="7" id="KW-1185">Reference proteome</keyword>
<sequence length="420" mass="47542">MSSSENSYSDDAVVDLNELIPRIRSIRSISLKSIPEIDEEMTSGGQVQACATVTAHKSDYSLTLEHCPICHEPFNDEVAVLPCKHIFDIRCIRYWVATKFPRTITCPTCRTPITEVLLNLWKEDEKQVPLSEIVTDEDIAVAGQDSGEEMFQRIVQSVEIINWQIMQWERLEARGTLSVTYEPLEYLSTVAPLGTGVAQVKRHLSLSIKQQGIRTTSTLHRWLEIKYYKASNTPKFRNLRSRATSLSHPELNRARQEADGFKKEYSENRKLINIGGYESREEHLDISDRGVQAISLFKKARGVETSPPLLGTGATKLKIKWTTRLTERGPTRPDDHPQIFAQVESIDVLQTRGKVRVATEQIRSALAWFRSHNPNDQSTQLDRITTNILEPCSADAVQCDKCPAKHLVSSCLEQWSLVSP</sequence>
<dbReference type="InterPro" id="IPR027370">
    <property type="entry name" value="Znf-RING_euk"/>
</dbReference>
<dbReference type="SUPFAM" id="SSF57850">
    <property type="entry name" value="RING/U-box"/>
    <property type="match status" value="1"/>
</dbReference>
<dbReference type="SMART" id="SM00184">
    <property type="entry name" value="RING"/>
    <property type="match status" value="1"/>
</dbReference>
<name>A0A2J6T879_9HELO</name>